<gene>
    <name evidence="2" type="ORF">GU926_15040</name>
</gene>
<reference evidence="2 3" key="1">
    <citation type="submission" date="2020-01" db="EMBL/GenBank/DDBJ databases">
        <authorList>
            <person name="Kim M."/>
        </authorList>
    </citation>
    <scope>NUCLEOTIDE SEQUENCE [LARGE SCALE GENOMIC DNA]</scope>
    <source>
        <strain evidence="2 3">BT10</strain>
    </source>
</reference>
<dbReference type="KEGG" id="nib:GU926_15040"/>
<keyword evidence="1" id="KW-0732">Signal</keyword>
<protein>
    <recommendedName>
        <fullName evidence="4">DUF4843 domain-containing protein</fullName>
    </recommendedName>
</protein>
<accession>A0A6P1P2S1</accession>
<organism evidence="2 3">
    <name type="scientific">Nibribacter ruber</name>
    <dbReference type="NCBI Taxonomy" id="2698458"/>
    <lineage>
        <taxon>Bacteria</taxon>
        <taxon>Pseudomonadati</taxon>
        <taxon>Bacteroidota</taxon>
        <taxon>Cytophagia</taxon>
        <taxon>Cytophagales</taxon>
        <taxon>Hymenobacteraceae</taxon>
        <taxon>Nibribacter</taxon>
    </lineage>
</organism>
<keyword evidence="3" id="KW-1185">Reference proteome</keyword>
<evidence type="ECO:0000256" key="1">
    <source>
        <dbReference type="SAM" id="SignalP"/>
    </source>
</evidence>
<feature type="signal peptide" evidence="1">
    <location>
        <begin position="1"/>
        <end position="18"/>
    </location>
</feature>
<name>A0A6P1P2S1_9BACT</name>
<dbReference type="AlphaFoldDB" id="A0A6P1P2S1"/>
<dbReference type="Proteomes" id="UP000464214">
    <property type="component" value="Chromosome"/>
</dbReference>
<evidence type="ECO:0000313" key="3">
    <source>
        <dbReference type="Proteomes" id="UP000464214"/>
    </source>
</evidence>
<proteinExistence type="predicted"/>
<evidence type="ECO:0008006" key="4">
    <source>
        <dbReference type="Google" id="ProtNLM"/>
    </source>
</evidence>
<dbReference type="EMBL" id="CP047897">
    <property type="protein sequence ID" value="QHL88672.1"/>
    <property type="molecule type" value="Genomic_DNA"/>
</dbReference>
<dbReference type="PROSITE" id="PS51257">
    <property type="entry name" value="PROKAR_LIPOPROTEIN"/>
    <property type="match status" value="1"/>
</dbReference>
<sequence length="330" mass="37583">MRKLLHLLWLVAAPFLMAACDDQEGPAPAPHSELSAVVQYSKYTNLGYLPVGRESEMKLYSGDTIRYFFRFSTNQGIKDFKVYDHFVGREFPLIVHTKATSKANGVTSNEYELEYVVDSYPQSQKPYQPVILIIEPQHADGTIYLDPSTGKPFEMLFLKSGPKEYTGVKLYNYWGPNSNSLVISDYRIDNPTPQALVDEHFLSPFAFLTNKMPPREWYDNRFEPSFTSGPEMGEGNVAFVKVPAIGMSWHQPNQIVLAMKQYGPEKSTVLNVQVGDVYAFRVKYPMMGSWVVYGLLEIKSIADDHKTAAENGHDNDYLEFDIKYFPGYRS</sequence>
<evidence type="ECO:0000313" key="2">
    <source>
        <dbReference type="EMBL" id="QHL88672.1"/>
    </source>
</evidence>
<dbReference type="RefSeq" id="WP_160693319.1">
    <property type="nucleotide sequence ID" value="NZ_CP047897.1"/>
</dbReference>
<feature type="chain" id="PRO_5026950809" description="DUF4843 domain-containing protein" evidence="1">
    <location>
        <begin position="19"/>
        <end position="330"/>
    </location>
</feature>